<dbReference type="Proteomes" id="UP000261174">
    <property type="component" value="Unassembled WGS sequence"/>
</dbReference>
<dbReference type="AlphaFoldDB" id="A0A3E1P053"/>
<proteinExistence type="predicted"/>
<evidence type="ECO:0000313" key="1">
    <source>
        <dbReference type="EMBL" id="RFM33494.1"/>
    </source>
</evidence>
<organism evidence="1 2">
    <name type="scientific">Chitinophaga silvisoli</name>
    <dbReference type="NCBI Taxonomy" id="2291814"/>
    <lineage>
        <taxon>Bacteria</taxon>
        <taxon>Pseudomonadati</taxon>
        <taxon>Bacteroidota</taxon>
        <taxon>Chitinophagia</taxon>
        <taxon>Chitinophagales</taxon>
        <taxon>Chitinophagaceae</taxon>
        <taxon>Chitinophaga</taxon>
    </lineage>
</organism>
<keyword evidence="2" id="KW-1185">Reference proteome</keyword>
<gene>
    <name evidence="1" type="ORF">DXN04_16160</name>
</gene>
<name>A0A3E1P053_9BACT</name>
<evidence type="ECO:0000313" key="2">
    <source>
        <dbReference type="Proteomes" id="UP000261174"/>
    </source>
</evidence>
<comment type="caution">
    <text evidence="1">The sequence shown here is derived from an EMBL/GenBank/DDBJ whole genome shotgun (WGS) entry which is preliminary data.</text>
</comment>
<dbReference type="RefSeq" id="WP_116854417.1">
    <property type="nucleotide sequence ID" value="NZ_QTJV01000006.1"/>
</dbReference>
<accession>A0A3E1P053</accession>
<reference evidence="1 2" key="1">
    <citation type="submission" date="2018-08" db="EMBL/GenBank/DDBJ databases">
        <title>Chitinophaga sp. K20C18050901, a novel bacterium isolated from forest soil.</title>
        <authorList>
            <person name="Wang C."/>
        </authorList>
    </citation>
    <scope>NUCLEOTIDE SEQUENCE [LARGE SCALE GENOMIC DNA]</scope>
    <source>
        <strain evidence="1 2">K20C18050901</strain>
    </source>
</reference>
<dbReference type="EMBL" id="QTJV01000006">
    <property type="protein sequence ID" value="RFM33494.1"/>
    <property type="molecule type" value="Genomic_DNA"/>
</dbReference>
<protein>
    <submittedName>
        <fullName evidence="1">Uncharacterized protein</fullName>
    </submittedName>
</protein>
<sequence>MAIIKDNLLFQYVEGSLGDQITIYKRNGQIIVAKKRGRSNKKPTQKQLEARYRMQEAAAYAKEILKDPELKAYYASKAGPGQNAWNMAIKDAYNSPQVQSLRFEDSTVVVTAKDEFRVAEVEVIITDPAGAILERGKAVVGRNGVDWYYKVVALPVGGKVKATVADLAGNETVRELLLE</sequence>